<dbReference type="Proteomes" id="UP000531251">
    <property type="component" value="Unassembled WGS sequence"/>
</dbReference>
<dbReference type="EMBL" id="JAATJB010000001">
    <property type="protein sequence ID" value="NJB95759.1"/>
    <property type="molecule type" value="Genomic_DNA"/>
</dbReference>
<keyword evidence="1" id="KW-0472">Membrane</keyword>
<keyword evidence="1" id="KW-1133">Transmembrane helix</keyword>
<dbReference type="AlphaFoldDB" id="A0A7X5XUW9"/>
<reference evidence="2 3" key="1">
    <citation type="submission" date="2020-03" db="EMBL/GenBank/DDBJ databases">
        <title>Genomic Encyclopedia of Type Strains, Phase IV (KMG-IV): sequencing the most valuable type-strain genomes for metagenomic binning, comparative biology and taxonomic classification.</title>
        <authorList>
            <person name="Goeker M."/>
        </authorList>
    </citation>
    <scope>NUCLEOTIDE SEQUENCE [LARGE SCALE GENOMIC DNA]</scope>
    <source>
        <strain evidence="2 3">DSM 7225</strain>
    </source>
</reference>
<accession>A0A7X5XUW9</accession>
<sequence>MVRTQNLPTLDLEVGAPNSSKHTPVVAGQIIAGIAIGIVIAVTD</sequence>
<comment type="caution">
    <text evidence="2">The sequence shown here is derived from an EMBL/GenBank/DDBJ whole genome shotgun (WGS) entry which is preliminary data.</text>
</comment>
<feature type="transmembrane region" description="Helical" evidence="1">
    <location>
        <begin position="25"/>
        <end position="43"/>
    </location>
</feature>
<evidence type="ECO:0000313" key="2">
    <source>
        <dbReference type="EMBL" id="NJB95759.1"/>
    </source>
</evidence>
<proteinExistence type="predicted"/>
<protein>
    <submittedName>
        <fullName evidence="2">Uncharacterized protein</fullName>
    </submittedName>
</protein>
<evidence type="ECO:0000313" key="3">
    <source>
        <dbReference type="Proteomes" id="UP000531251"/>
    </source>
</evidence>
<gene>
    <name evidence="2" type="ORF">GGR89_000051</name>
</gene>
<evidence type="ECO:0000256" key="1">
    <source>
        <dbReference type="SAM" id="Phobius"/>
    </source>
</evidence>
<organism evidence="2 3">
    <name type="scientific">Sphingomonas trueperi</name>
    <dbReference type="NCBI Taxonomy" id="53317"/>
    <lineage>
        <taxon>Bacteria</taxon>
        <taxon>Pseudomonadati</taxon>
        <taxon>Pseudomonadota</taxon>
        <taxon>Alphaproteobacteria</taxon>
        <taxon>Sphingomonadales</taxon>
        <taxon>Sphingomonadaceae</taxon>
        <taxon>Sphingomonas</taxon>
    </lineage>
</organism>
<name>A0A7X5XUW9_9SPHN</name>
<keyword evidence="1" id="KW-0812">Transmembrane</keyword>
<keyword evidence="3" id="KW-1185">Reference proteome</keyword>
<dbReference type="RefSeq" id="WP_277600099.1">
    <property type="nucleotide sequence ID" value="NZ_BAAADY010000022.1"/>
</dbReference>